<keyword evidence="1" id="KW-1133">Transmembrane helix</keyword>
<name>A0A371J3N3_9FIRM</name>
<dbReference type="Proteomes" id="UP000215694">
    <property type="component" value="Unassembled WGS sequence"/>
</dbReference>
<keyword evidence="5" id="KW-1185">Reference proteome</keyword>
<evidence type="ECO:0000259" key="2">
    <source>
        <dbReference type="Pfam" id="PF13786"/>
    </source>
</evidence>
<dbReference type="InterPro" id="IPR025436">
    <property type="entry name" value="DUF4179"/>
</dbReference>
<feature type="domain" description="DUF5643" evidence="3">
    <location>
        <begin position="238"/>
        <end position="351"/>
    </location>
</feature>
<keyword evidence="1" id="KW-0472">Membrane</keyword>
<dbReference type="AlphaFoldDB" id="A0A371J3N3"/>
<dbReference type="EMBL" id="NOJY02000014">
    <property type="protein sequence ID" value="RDY27277.1"/>
    <property type="molecule type" value="Genomic_DNA"/>
</dbReference>
<feature type="transmembrane region" description="Helical" evidence="1">
    <location>
        <begin position="47"/>
        <end position="69"/>
    </location>
</feature>
<dbReference type="OrthoDB" id="1838966at2"/>
<reference evidence="4 5" key="1">
    <citation type="journal article" date="2017" name="Genome Announc.">
        <title>Draft Genome Sequence of Romboutsia weinsteinii sp. nov. Strain CCRI-19649(T) Isolated from Surface Water.</title>
        <authorList>
            <person name="Maheux A.F."/>
            <person name="Boudreau D.K."/>
            <person name="Berube E."/>
            <person name="Boissinot M."/>
            <person name="Cantin P."/>
            <person name="Raymond F."/>
            <person name="Corbeil J."/>
            <person name="Omar R.F."/>
            <person name="Bergeron M.G."/>
        </authorList>
    </citation>
    <scope>NUCLEOTIDE SEQUENCE [LARGE SCALE GENOMIC DNA]</scope>
    <source>
        <strain evidence="4 5">CCRI-19649</strain>
    </source>
</reference>
<gene>
    <name evidence="4" type="ORF">CHL78_009825</name>
</gene>
<protein>
    <submittedName>
        <fullName evidence="4">DUF4179 domain-containing protein</fullName>
    </submittedName>
</protein>
<feature type="domain" description="DUF4179" evidence="2">
    <location>
        <begin position="46"/>
        <end position="125"/>
    </location>
</feature>
<keyword evidence="1" id="KW-0812">Transmembrane</keyword>
<comment type="caution">
    <text evidence="4">The sequence shown here is derived from an EMBL/GenBank/DDBJ whole genome shotgun (WGS) entry which is preliminary data.</text>
</comment>
<organism evidence="4 5">
    <name type="scientific">Romboutsia weinsteinii</name>
    <dbReference type="NCBI Taxonomy" id="2020949"/>
    <lineage>
        <taxon>Bacteria</taxon>
        <taxon>Bacillati</taxon>
        <taxon>Bacillota</taxon>
        <taxon>Clostridia</taxon>
        <taxon>Peptostreptococcales</taxon>
        <taxon>Peptostreptococcaceae</taxon>
        <taxon>Romboutsia</taxon>
    </lineage>
</organism>
<dbReference type="Gene3D" id="2.60.40.1630">
    <property type="entry name" value="bacillus anthracis domain"/>
    <property type="match status" value="1"/>
</dbReference>
<dbReference type="InterPro" id="IPR040680">
    <property type="entry name" value="DUF5643"/>
</dbReference>
<proteinExistence type="predicted"/>
<evidence type="ECO:0000256" key="1">
    <source>
        <dbReference type="SAM" id="Phobius"/>
    </source>
</evidence>
<evidence type="ECO:0000313" key="5">
    <source>
        <dbReference type="Proteomes" id="UP000215694"/>
    </source>
</evidence>
<dbReference type="Pfam" id="PF18705">
    <property type="entry name" value="DUF5643"/>
    <property type="match status" value="1"/>
</dbReference>
<accession>A0A371J3N3</accession>
<dbReference type="Pfam" id="PF13786">
    <property type="entry name" value="DUF4179"/>
    <property type="match status" value="1"/>
</dbReference>
<evidence type="ECO:0000259" key="3">
    <source>
        <dbReference type="Pfam" id="PF18705"/>
    </source>
</evidence>
<evidence type="ECO:0000313" key="4">
    <source>
        <dbReference type="EMBL" id="RDY27277.1"/>
    </source>
</evidence>
<sequence>MDNFDRKLKDIGKNEVWEIPKEIDDNISKLLEDLDKPSTARHRPLKVSILVAAISALTLTTAFAVGHIIDYFNINKDSSYISTKDELIELGTNVGLSTTDKNIEFTIDSISADDNYINIFYTLKSDKNIKEINEHYEEPFFARPFLNIKVDGKEIWETTGIEGEAKYVSDKELKCVRRLNISHEEVKNKFDITVYTNEIFEQKGNWEISTKIDKTEAVKTTKKYEVDKDFAVKRIYKHNDKDTTLNHKLSIDKVIISPLASQLVVNEEIMDMDDDWQPSIDYGFALFDQDGEYLEVIDKGLSMPASGTMTTSYEFIRGNKDITSLKYVPVQYSEESSTYDLEAKDIDKLPMEFEVSEDGKWIIEDIEFKDNEIVITGYKEGFVRDSLVLDVMICDKNGETFDFDINKAPLVTNTIDRNTRKQICRITFKDKYKEEMNRVKKIKMSKSNEFELLEDQAVEIDLTNAKKN</sequence>
<dbReference type="RefSeq" id="WP_094368320.1">
    <property type="nucleotide sequence ID" value="NZ_NOJY02000014.1"/>
</dbReference>